<sequence>MVRAELFTSK</sequence>
<protein>
    <submittedName>
        <fullName evidence="1">Uncharacterized protein</fullName>
    </submittedName>
</protein>
<dbReference type="Proteomes" id="UP001154282">
    <property type="component" value="Unassembled WGS sequence"/>
</dbReference>
<keyword evidence="2" id="KW-1185">Reference proteome</keyword>
<gene>
    <name evidence="1" type="ORF">LITE_LOCUS10106</name>
</gene>
<accession>A0AAV0IQ40</accession>
<reference evidence="1" key="1">
    <citation type="submission" date="2022-08" db="EMBL/GenBank/DDBJ databases">
        <authorList>
            <person name="Gutierrez-Valencia J."/>
        </authorList>
    </citation>
    <scope>NUCLEOTIDE SEQUENCE</scope>
</reference>
<evidence type="ECO:0000313" key="1">
    <source>
        <dbReference type="EMBL" id="CAI0398947.1"/>
    </source>
</evidence>
<proteinExistence type="predicted"/>
<organism evidence="1 2">
    <name type="scientific">Linum tenue</name>
    <dbReference type="NCBI Taxonomy" id="586396"/>
    <lineage>
        <taxon>Eukaryota</taxon>
        <taxon>Viridiplantae</taxon>
        <taxon>Streptophyta</taxon>
        <taxon>Embryophyta</taxon>
        <taxon>Tracheophyta</taxon>
        <taxon>Spermatophyta</taxon>
        <taxon>Magnoliopsida</taxon>
        <taxon>eudicotyledons</taxon>
        <taxon>Gunneridae</taxon>
        <taxon>Pentapetalae</taxon>
        <taxon>rosids</taxon>
        <taxon>fabids</taxon>
        <taxon>Malpighiales</taxon>
        <taxon>Linaceae</taxon>
        <taxon>Linum</taxon>
    </lineage>
</organism>
<dbReference type="EMBL" id="CAMGYJ010000004">
    <property type="protein sequence ID" value="CAI0398947.1"/>
    <property type="molecule type" value="Genomic_DNA"/>
</dbReference>
<comment type="caution">
    <text evidence="1">The sequence shown here is derived from an EMBL/GenBank/DDBJ whole genome shotgun (WGS) entry which is preliminary data.</text>
</comment>
<name>A0AAV0IQ40_9ROSI</name>
<evidence type="ECO:0000313" key="2">
    <source>
        <dbReference type="Proteomes" id="UP001154282"/>
    </source>
</evidence>